<dbReference type="InterPro" id="IPR020084">
    <property type="entry name" value="NUDIX_hydrolase_CS"/>
</dbReference>
<dbReference type="InterPro" id="IPR000086">
    <property type="entry name" value="NUDIX_hydrolase_dom"/>
</dbReference>
<evidence type="ECO:0000313" key="6">
    <source>
        <dbReference type="EMBL" id="UUX49269.1"/>
    </source>
</evidence>
<keyword evidence="4" id="KW-0460">Magnesium</keyword>
<evidence type="ECO:0000256" key="1">
    <source>
        <dbReference type="ARBA" id="ARBA00001946"/>
    </source>
</evidence>
<dbReference type="EMBL" id="CP102480">
    <property type="protein sequence ID" value="UUX49269.1"/>
    <property type="molecule type" value="Genomic_DNA"/>
</dbReference>
<name>A0A9J7AV32_9PROT</name>
<dbReference type="AlphaFoldDB" id="A0A9J7AV32"/>
<dbReference type="InterPro" id="IPR047198">
    <property type="entry name" value="DDP-like_NUDIX"/>
</dbReference>
<dbReference type="PROSITE" id="PS00893">
    <property type="entry name" value="NUDIX_BOX"/>
    <property type="match status" value="1"/>
</dbReference>
<dbReference type="Pfam" id="PF00293">
    <property type="entry name" value="NUDIX"/>
    <property type="match status" value="1"/>
</dbReference>
<keyword evidence="7" id="KW-1185">Reference proteome</keyword>
<evidence type="ECO:0000313" key="7">
    <source>
        <dbReference type="Proteomes" id="UP001060336"/>
    </source>
</evidence>
<dbReference type="RefSeq" id="WP_257767818.1">
    <property type="nucleotide sequence ID" value="NZ_CP102480.1"/>
</dbReference>
<reference evidence="6" key="1">
    <citation type="submission" date="2022-08" db="EMBL/GenBank/DDBJ databases">
        <title>Nisaea acidiphila sp. nov., isolated from a marine algal debris and emended description of the genus Nisaea Urios et al. 2008.</title>
        <authorList>
            <person name="Kwon K."/>
        </authorList>
    </citation>
    <scope>NUCLEOTIDE SEQUENCE</scope>
    <source>
        <strain evidence="6">MEBiC11861</strain>
    </source>
</reference>
<dbReference type="CDD" id="cd04666">
    <property type="entry name" value="NUDIX_DIPP2_like_Nudt4"/>
    <property type="match status" value="1"/>
</dbReference>
<feature type="domain" description="Nudix hydrolase" evidence="5">
    <location>
        <begin position="5"/>
        <end position="136"/>
    </location>
</feature>
<dbReference type="Gene3D" id="3.90.79.10">
    <property type="entry name" value="Nucleoside Triphosphate Pyrophosphohydrolase"/>
    <property type="match status" value="1"/>
</dbReference>
<keyword evidence="3" id="KW-0378">Hydrolase</keyword>
<dbReference type="PANTHER" id="PTHR12629:SF0">
    <property type="entry name" value="DIPHOSPHOINOSITOL-POLYPHOSPHATE DIPHOSPHATASE"/>
    <property type="match status" value="1"/>
</dbReference>
<comment type="cofactor">
    <cofactor evidence="1">
        <name>Mg(2+)</name>
        <dbReference type="ChEBI" id="CHEBI:18420"/>
    </cofactor>
</comment>
<dbReference type="PANTHER" id="PTHR12629">
    <property type="entry name" value="DIPHOSPHOINOSITOL POLYPHOSPHATE PHOSPHOHYDROLASE"/>
    <property type="match status" value="1"/>
</dbReference>
<proteinExistence type="predicted"/>
<dbReference type="GO" id="GO:0016462">
    <property type="term" value="F:pyrophosphatase activity"/>
    <property type="evidence" value="ECO:0007669"/>
    <property type="project" value="InterPro"/>
</dbReference>
<dbReference type="Proteomes" id="UP001060336">
    <property type="component" value="Chromosome"/>
</dbReference>
<sequence>MAKETDMHRVGIIPFDIRDDLIAVLFVTSQTRGRWILPKGKRKKAETQTETCFREGLEEAGVKGEVLKDFPMTQVITKQTDAGKVEIPVTYYPFLVTEQLDEWPEKALRQRHWALLEDAPRVAYREDYLPVLEQFKALSQWIRETAKEHKRQQQEELMPAQ</sequence>
<dbReference type="PROSITE" id="PS51462">
    <property type="entry name" value="NUDIX"/>
    <property type="match status" value="1"/>
</dbReference>
<evidence type="ECO:0000256" key="2">
    <source>
        <dbReference type="ARBA" id="ARBA00022723"/>
    </source>
</evidence>
<dbReference type="GO" id="GO:0046872">
    <property type="term" value="F:metal ion binding"/>
    <property type="evidence" value="ECO:0007669"/>
    <property type="project" value="UniProtKB-KW"/>
</dbReference>
<accession>A0A9J7AV32</accession>
<dbReference type="GO" id="GO:0005737">
    <property type="term" value="C:cytoplasm"/>
    <property type="evidence" value="ECO:0007669"/>
    <property type="project" value="TreeGrafter"/>
</dbReference>
<dbReference type="InterPro" id="IPR015797">
    <property type="entry name" value="NUDIX_hydrolase-like_dom_sf"/>
</dbReference>
<evidence type="ECO:0000256" key="3">
    <source>
        <dbReference type="ARBA" id="ARBA00022801"/>
    </source>
</evidence>
<evidence type="ECO:0000256" key="4">
    <source>
        <dbReference type="ARBA" id="ARBA00022842"/>
    </source>
</evidence>
<evidence type="ECO:0000259" key="5">
    <source>
        <dbReference type="PROSITE" id="PS51462"/>
    </source>
</evidence>
<keyword evidence="2" id="KW-0479">Metal-binding</keyword>
<dbReference type="KEGG" id="naci:NUH88_17930"/>
<organism evidence="6 7">
    <name type="scientific">Nisaea acidiphila</name>
    <dbReference type="NCBI Taxonomy" id="1862145"/>
    <lineage>
        <taxon>Bacteria</taxon>
        <taxon>Pseudomonadati</taxon>
        <taxon>Pseudomonadota</taxon>
        <taxon>Alphaproteobacteria</taxon>
        <taxon>Rhodospirillales</taxon>
        <taxon>Thalassobaculaceae</taxon>
        <taxon>Nisaea</taxon>
    </lineage>
</organism>
<dbReference type="SUPFAM" id="SSF55811">
    <property type="entry name" value="Nudix"/>
    <property type="match status" value="1"/>
</dbReference>
<protein>
    <submittedName>
        <fullName evidence="6">NUDIX domain-containing protein</fullName>
    </submittedName>
</protein>
<gene>
    <name evidence="6" type="ORF">NUH88_17930</name>
</gene>